<dbReference type="InterPro" id="IPR007263">
    <property type="entry name" value="DCC1-like"/>
</dbReference>
<reference evidence="1 2" key="1">
    <citation type="submission" date="2015-01" db="EMBL/GenBank/DDBJ databases">
        <title>Genome sequencing of Jeotgalibacillus soli.</title>
        <authorList>
            <person name="Goh K.M."/>
            <person name="Chan K.-G."/>
            <person name="Yaakop A.S."/>
            <person name="Ee R."/>
            <person name="Gan H.M."/>
            <person name="Chan C.S."/>
        </authorList>
    </citation>
    <scope>NUCLEOTIDE SEQUENCE [LARGE SCALE GENOMIC DNA]</scope>
    <source>
        <strain evidence="1 2">P9</strain>
    </source>
</reference>
<dbReference type="PANTHER" id="PTHR33639">
    <property type="entry name" value="THIOL-DISULFIDE OXIDOREDUCTASE DCC"/>
    <property type="match status" value="1"/>
</dbReference>
<gene>
    <name evidence="1" type="ORF">KP78_19800</name>
</gene>
<dbReference type="Proteomes" id="UP000031938">
    <property type="component" value="Unassembled WGS sequence"/>
</dbReference>
<dbReference type="PANTHER" id="PTHR33639:SF2">
    <property type="entry name" value="DUF393 DOMAIN-CONTAINING PROTEIN"/>
    <property type="match status" value="1"/>
</dbReference>
<organism evidence="1 2">
    <name type="scientific">Jeotgalibacillus soli</name>
    <dbReference type="NCBI Taxonomy" id="889306"/>
    <lineage>
        <taxon>Bacteria</taxon>
        <taxon>Bacillati</taxon>
        <taxon>Bacillota</taxon>
        <taxon>Bacilli</taxon>
        <taxon>Bacillales</taxon>
        <taxon>Caryophanaceae</taxon>
        <taxon>Jeotgalibacillus</taxon>
    </lineage>
</organism>
<evidence type="ECO:0000313" key="1">
    <source>
        <dbReference type="EMBL" id="KIL45631.1"/>
    </source>
</evidence>
<dbReference type="PATRIC" id="fig|889306.3.peg.1998"/>
<keyword evidence="2" id="KW-1185">Reference proteome</keyword>
<dbReference type="EMBL" id="JXRP01000017">
    <property type="protein sequence ID" value="KIL45631.1"/>
    <property type="molecule type" value="Genomic_DNA"/>
</dbReference>
<dbReference type="AlphaFoldDB" id="A0A0C2VMG7"/>
<name>A0A0C2VMG7_9BACL</name>
<dbReference type="GO" id="GO:0015035">
    <property type="term" value="F:protein-disulfide reductase activity"/>
    <property type="evidence" value="ECO:0007669"/>
    <property type="project" value="InterPro"/>
</dbReference>
<dbReference type="STRING" id="889306.KP78_19800"/>
<evidence type="ECO:0000313" key="2">
    <source>
        <dbReference type="Proteomes" id="UP000031938"/>
    </source>
</evidence>
<accession>A0A0C2VMG7</accession>
<dbReference type="Pfam" id="PF04134">
    <property type="entry name" value="DCC1-like"/>
    <property type="match status" value="1"/>
</dbReference>
<comment type="caution">
    <text evidence="1">The sequence shown here is derived from an EMBL/GenBank/DDBJ whole genome shotgun (WGS) entry which is preliminary data.</text>
</comment>
<sequence>MNRDRDGHFHFASLQGELGQKLRRTYEVNPLDDSVLLVDRDQIYTKSTAALRICRNLKGGVQLLSLFLFVPKSIRDAAYDVVARNRFRWFGHPKHCKLPTKEERRRLLD</sequence>
<protein>
    <recommendedName>
        <fullName evidence="3">Thiol-disulfide oxidoreductase</fullName>
    </recommendedName>
</protein>
<proteinExistence type="predicted"/>
<dbReference type="InterPro" id="IPR052927">
    <property type="entry name" value="DCC_oxidoreductase"/>
</dbReference>
<evidence type="ECO:0008006" key="3">
    <source>
        <dbReference type="Google" id="ProtNLM"/>
    </source>
</evidence>